<organism evidence="3">
    <name type="scientific">Schizophyllum commune (strain H4-8 / FGSC 9210)</name>
    <name type="common">Split gill fungus</name>
    <dbReference type="NCBI Taxonomy" id="578458"/>
    <lineage>
        <taxon>Eukaryota</taxon>
        <taxon>Fungi</taxon>
        <taxon>Dikarya</taxon>
        <taxon>Basidiomycota</taxon>
        <taxon>Agaricomycotina</taxon>
        <taxon>Agaricomycetes</taxon>
        <taxon>Agaricomycetidae</taxon>
        <taxon>Agaricales</taxon>
        <taxon>Schizophyllaceae</taxon>
        <taxon>Schizophyllum</taxon>
    </lineage>
</organism>
<reference evidence="2 3" key="1">
    <citation type="journal article" date="2010" name="Nat. Biotechnol.">
        <title>Genome sequence of the model mushroom Schizophyllum commune.</title>
        <authorList>
            <person name="Ohm R.A."/>
            <person name="de Jong J.F."/>
            <person name="Lugones L.G."/>
            <person name="Aerts A."/>
            <person name="Kothe E."/>
            <person name="Stajich J.E."/>
            <person name="de Vries R.P."/>
            <person name="Record E."/>
            <person name="Levasseur A."/>
            <person name="Baker S.E."/>
            <person name="Bartholomew K.A."/>
            <person name="Coutinho P.M."/>
            <person name="Erdmann S."/>
            <person name="Fowler T.J."/>
            <person name="Gathman A.C."/>
            <person name="Lombard V."/>
            <person name="Henrissat B."/>
            <person name="Knabe N."/>
            <person name="Kuees U."/>
            <person name="Lilly W.W."/>
            <person name="Lindquist E."/>
            <person name="Lucas S."/>
            <person name="Magnuson J.K."/>
            <person name="Piumi F."/>
            <person name="Raudaskoski M."/>
            <person name="Salamov A."/>
            <person name="Schmutz J."/>
            <person name="Schwarze F.W.M.R."/>
            <person name="vanKuyk P.A."/>
            <person name="Horton J.S."/>
            <person name="Grigoriev I.V."/>
            <person name="Woesten H.A.B."/>
        </authorList>
    </citation>
    <scope>NUCLEOTIDE SEQUENCE [LARGE SCALE GENOMIC DNA]</scope>
    <source>
        <strain evidence="3">H4-8 / FGSC 9210</strain>
    </source>
</reference>
<dbReference type="HOGENOM" id="CLU_103877_0_0_1"/>
<keyword evidence="3" id="KW-1185">Reference proteome</keyword>
<protein>
    <submittedName>
        <fullName evidence="2">Uncharacterized protein</fullName>
    </submittedName>
</protein>
<dbReference type="KEGG" id="scm:SCHCO_02671878"/>
<dbReference type="PROSITE" id="PS51257">
    <property type="entry name" value="PROKAR_LIPOPROTEIN"/>
    <property type="match status" value="1"/>
</dbReference>
<dbReference type="OrthoDB" id="2538281at2759"/>
<name>D8QG84_SCHCM</name>
<proteinExistence type="predicted"/>
<dbReference type="RefSeq" id="XP_003028456.1">
    <property type="nucleotide sequence ID" value="XM_003028410.1"/>
</dbReference>
<dbReference type="VEuPathDB" id="FungiDB:SCHCODRAFT_02671878"/>
<evidence type="ECO:0000256" key="1">
    <source>
        <dbReference type="SAM" id="SignalP"/>
    </source>
</evidence>
<keyword evidence="1" id="KW-0732">Signal</keyword>
<dbReference type="GeneID" id="9591923"/>
<sequence length="258" mass="27211">MKTSLYSSALALLFISACRAAPAQQTLNDGSSLKYGTVYGGQLSYDSSGVIKYPCADPKVAIGTCYSFQLSANPKANLDTNHLDSPRQRNEFRVPWAVAGEKHTYGWKMYLYGSTGTGSTFFHLMQVFDDTTGMPVVTLDARNGQVGIESQTLCQSQPSSGGGLLGLGGGGSSGSSCPSIPLSQFVDRTTLHSMSITYGQQGSIIYTVTDAATKQTLLTYSAKGALGSSKTAAKFGTYRATYQGETAVMAGVGDYTHS</sequence>
<evidence type="ECO:0000313" key="3">
    <source>
        <dbReference type="Proteomes" id="UP000007431"/>
    </source>
</evidence>
<evidence type="ECO:0000313" key="2">
    <source>
        <dbReference type="EMBL" id="EFI93553.1"/>
    </source>
</evidence>
<feature type="signal peptide" evidence="1">
    <location>
        <begin position="1"/>
        <end position="20"/>
    </location>
</feature>
<dbReference type="EMBL" id="GL377311">
    <property type="protein sequence ID" value="EFI93553.1"/>
    <property type="molecule type" value="Genomic_DNA"/>
</dbReference>
<feature type="non-terminal residue" evidence="2">
    <location>
        <position position="258"/>
    </location>
</feature>
<gene>
    <name evidence="2" type="ORF">SCHCODRAFT_112872</name>
</gene>
<dbReference type="AlphaFoldDB" id="D8QG84"/>
<feature type="chain" id="PRO_5003120906" evidence="1">
    <location>
        <begin position="21"/>
        <end position="258"/>
    </location>
</feature>
<dbReference type="eggNOG" id="ENOG502SQ1V">
    <property type="taxonomic scope" value="Eukaryota"/>
</dbReference>
<dbReference type="InParanoid" id="D8QG84"/>
<dbReference type="OMA" id="YIHYRIT"/>
<dbReference type="Proteomes" id="UP000007431">
    <property type="component" value="Unassembled WGS sequence"/>
</dbReference>
<accession>D8QG84</accession>